<dbReference type="GO" id="GO:0051539">
    <property type="term" value="F:4 iron, 4 sulfur cluster binding"/>
    <property type="evidence" value="ECO:0007669"/>
    <property type="project" value="TreeGrafter"/>
</dbReference>
<evidence type="ECO:0000313" key="5">
    <source>
        <dbReference type="EMBL" id="AKV01462.1"/>
    </source>
</evidence>
<name>A0A0K1Q729_9BACT</name>
<dbReference type="Proteomes" id="UP000064967">
    <property type="component" value="Chromosome"/>
</dbReference>
<dbReference type="PANTHER" id="PTHR43160:SF3">
    <property type="entry name" value="ACONITATE HYDRATASE, MITOCHONDRIAL"/>
    <property type="match status" value="1"/>
</dbReference>
<dbReference type="AlphaFoldDB" id="A0A0K1Q729"/>
<proteinExistence type="predicted"/>
<evidence type="ECO:0000256" key="2">
    <source>
        <dbReference type="ARBA" id="ARBA00023004"/>
    </source>
</evidence>
<dbReference type="Pfam" id="PF00330">
    <property type="entry name" value="Aconitase"/>
    <property type="match status" value="1"/>
</dbReference>
<dbReference type="Gene3D" id="3.30.499.10">
    <property type="entry name" value="Aconitase, domain 3"/>
    <property type="match status" value="2"/>
</dbReference>
<dbReference type="STRING" id="1391654.AKJ09_08125"/>
<keyword evidence="6" id="KW-1185">Reference proteome</keyword>
<organism evidence="5 6">
    <name type="scientific">Labilithrix luteola</name>
    <dbReference type="NCBI Taxonomy" id="1391654"/>
    <lineage>
        <taxon>Bacteria</taxon>
        <taxon>Pseudomonadati</taxon>
        <taxon>Myxococcota</taxon>
        <taxon>Polyangia</taxon>
        <taxon>Polyangiales</taxon>
        <taxon>Labilitrichaceae</taxon>
        <taxon>Labilithrix</taxon>
    </lineage>
</organism>
<dbReference type="GO" id="GO:0003994">
    <property type="term" value="F:aconitate hydratase activity"/>
    <property type="evidence" value="ECO:0007669"/>
    <property type="project" value="TreeGrafter"/>
</dbReference>
<dbReference type="InterPro" id="IPR001030">
    <property type="entry name" value="Acoase/IPM_deHydtase_lsu_aba"/>
</dbReference>
<dbReference type="KEGG" id="llu:AKJ09_08125"/>
<dbReference type="GO" id="GO:0006099">
    <property type="term" value="P:tricarboxylic acid cycle"/>
    <property type="evidence" value="ECO:0007669"/>
    <property type="project" value="TreeGrafter"/>
</dbReference>
<gene>
    <name evidence="5" type="ORF">AKJ09_08125</name>
</gene>
<dbReference type="InterPro" id="IPR015931">
    <property type="entry name" value="Acnase/IPM_dHydase_lsu_aba_1/3"/>
</dbReference>
<dbReference type="GO" id="GO:0046872">
    <property type="term" value="F:metal ion binding"/>
    <property type="evidence" value="ECO:0007669"/>
    <property type="project" value="UniProtKB-KW"/>
</dbReference>
<dbReference type="InterPro" id="IPR036008">
    <property type="entry name" value="Aconitase_4Fe-4S_dom"/>
</dbReference>
<feature type="domain" description="Aconitase/3-isopropylmalate dehydratase large subunit alpha/beta/alpha" evidence="4">
    <location>
        <begin position="69"/>
        <end position="268"/>
    </location>
</feature>
<dbReference type="EMBL" id="CP012333">
    <property type="protein sequence ID" value="AKV01462.1"/>
    <property type="molecule type" value="Genomic_DNA"/>
</dbReference>
<evidence type="ECO:0000259" key="4">
    <source>
        <dbReference type="Pfam" id="PF00330"/>
    </source>
</evidence>
<dbReference type="GO" id="GO:0005829">
    <property type="term" value="C:cytosol"/>
    <property type="evidence" value="ECO:0007669"/>
    <property type="project" value="TreeGrafter"/>
</dbReference>
<dbReference type="PANTHER" id="PTHR43160">
    <property type="entry name" value="ACONITATE HYDRATASE B"/>
    <property type="match status" value="1"/>
</dbReference>
<sequence>MAQKILAGRCADSTLSGDLVQVKVDQIVLARAPLRAVAEAREAGLKKTTAEVAIAYDTHGVSSTATRARTEEMHAATADMLAHGIVLARPGVGFPAPVHLERFASPARLCVTDEPRLAGVGGIGMLTLVVSPGMLAQALAQGSILVRPPRSVQVLLSGRTRPFVCARDVALELIRRGLGEAVGRIEAQHQAPVVIEFAGPSARLLSVSERAVLASLAPQLGAAGALFVSDERTEVFLRDQRRSKAHRALIPDAGAPCDEVLNVDLGAVDPLYMDETGAVRSVRDLAGKPVSQVLLGGDSGVTLRDLFAAAMLLKSKRVPARVEFLVAVPSRQMLEVLASSGELTDLIATGARLIEPDARVMSGELYPPAPGGLSARTHDLEPGMASPKSVVIASAETLAHAVAYGEMGDPRSSFKRPVRATIPRALPTDDVLVVRDRKGTGEAGKKAALATTAPTPWKGSQTLELLEGPGHIANGKQPPPPPASSRNVSEIGGFAVVCSTLDEVRELAGRAVELAPSLRAVLAPFIPSGAVSLFSGVGIAALRLDAAGAKSVKGQRTVALPPPAQWSEKEPTVISFGTQKVPLTWLARGQERAWASAGTARPPAKQARG</sequence>
<protein>
    <submittedName>
        <fullName evidence="5">Aconitate hydratase</fullName>
    </submittedName>
</protein>
<keyword evidence="2" id="KW-0408">Iron</keyword>
<evidence type="ECO:0000313" key="6">
    <source>
        <dbReference type="Proteomes" id="UP000064967"/>
    </source>
</evidence>
<reference evidence="5 6" key="1">
    <citation type="submission" date="2015-08" db="EMBL/GenBank/DDBJ databases">
        <authorList>
            <person name="Babu N.S."/>
            <person name="Beckwith C.J."/>
            <person name="Beseler K.G."/>
            <person name="Brison A."/>
            <person name="Carone J.V."/>
            <person name="Caskin T.P."/>
            <person name="Diamond M."/>
            <person name="Durham M.E."/>
            <person name="Foxe J.M."/>
            <person name="Go M."/>
            <person name="Henderson B.A."/>
            <person name="Jones I.B."/>
            <person name="McGettigan J.A."/>
            <person name="Micheletti S.J."/>
            <person name="Nasrallah M.E."/>
            <person name="Ortiz D."/>
            <person name="Piller C.R."/>
            <person name="Privatt S.R."/>
            <person name="Schneider S.L."/>
            <person name="Sharp S."/>
            <person name="Smith T.C."/>
            <person name="Stanton J.D."/>
            <person name="Ullery H.E."/>
            <person name="Wilson R.J."/>
            <person name="Serrano M.G."/>
            <person name="Buck G."/>
            <person name="Lee V."/>
            <person name="Wang Y."/>
            <person name="Carvalho R."/>
            <person name="Voegtly L."/>
            <person name="Shi R."/>
            <person name="Duckworth R."/>
            <person name="Johnson A."/>
            <person name="Loviza R."/>
            <person name="Walstead R."/>
            <person name="Shah Z."/>
            <person name="Kiflezghi M."/>
            <person name="Wade K."/>
            <person name="Ball S.L."/>
            <person name="Bradley K.W."/>
            <person name="Asai D.J."/>
            <person name="Bowman C.A."/>
            <person name="Russell D.A."/>
            <person name="Pope W.H."/>
            <person name="Jacobs-Sera D."/>
            <person name="Hendrix R.W."/>
            <person name="Hatfull G.F."/>
        </authorList>
    </citation>
    <scope>NUCLEOTIDE SEQUENCE [LARGE SCALE GENOMIC DNA]</scope>
    <source>
        <strain evidence="5 6">DSM 27648</strain>
    </source>
</reference>
<evidence type="ECO:0000256" key="1">
    <source>
        <dbReference type="ARBA" id="ARBA00022723"/>
    </source>
</evidence>
<dbReference type="RefSeq" id="WP_146652559.1">
    <property type="nucleotide sequence ID" value="NZ_CP012333.1"/>
</dbReference>
<keyword evidence="3" id="KW-0411">Iron-sulfur</keyword>
<dbReference type="OrthoDB" id="9764318at2"/>
<dbReference type="SUPFAM" id="SSF53732">
    <property type="entry name" value="Aconitase iron-sulfur domain"/>
    <property type="match status" value="1"/>
</dbReference>
<accession>A0A0K1Q729</accession>
<evidence type="ECO:0000256" key="3">
    <source>
        <dbReference type="ARBA" id="ARBA00023014"/>
    </source>
</evidence>
<dbReference type="InterPro" id="IPR050926">
    <property type="entry name" value="Aconitase/IPM_isomerase"/>
</dbReference>
<keyword evidence="1" id="KW-0479">Metal-binding</keyword>